<dbReference type="OrthoDB" id="978531at2"/>
<evidence type="ECO:0000313" key="3">
    <source>
        <dbReference type="Proteomes" id="UP000320042"/>
    </source>
</evidence>
<dbReference type="RefSeq" id="WP_146380250.1">
    <property type="nucleotide sequence ID" value="NZ_VOEJ01000001.1"/>
</dbReference>
<proteinExistence type="predicted"/>
<dbReference type="PROSITE" id="PS51257">
    <property type="entry name" value="PROKAR_LIPOPROTEIN"/>
    <property type="match status" value="1"/>
</dbReference>
<reference evidence="2 3" key="1">
    <citation type="submission" date="2019-07" db="EMBL/GenBank/DDBJ databases">
        <authorList>
            <person name="Kim J."/>
        </authorList>
    </citation>
    <scope>NUCLEOTIDE SEQUENCE [LARGE SCALE GENOMIC DNA]</scope>
    <source>
        <strain evidence="3">dk17</strain>
    </source>
</reference>
<evidence type="ECO:0000256" key="1">
    <source>
        <dbReference type="SAM" id="SignalP"/>
    </source>
</evidence>
<gene>
    <name evidence="2" type="ORF">FPZ43_02425</name>
</gene>
<dbReference type="Proteomes" id="UP000320042">
    <property type="component" value="Unassembled WGS sequence"/>
</dbReference>
<evidence type="ECO:0000313" key="2">
    <source>
        <dbReference type="EMBL" id="TWR31352.1"/>
    </source>
</evidence>
<keyword evidence="1" id="KW-0732">Signal</keyword>
<accession>A0A563UIZ4</accession>
<feature type="signal peptide" evidence="1">
    <location>
        <begin position="1"/>
        <end position="22"/>
    </location>
</feature>
<keyword evidence="3" id="KW-1185">Reference proteome</keyword>
<name>A0A563UIZ4_9SPHI</name>
<dbReference type="AlphaFoldDB" id="A0A563UIZ4"/>
<comment type="caution">
    <text evidence="2">The sequence shown here is derived from an EMBL/GenBank/DDBJ whole genome shotgun (WGS) entry which is preliminary data.</text>
</comment>
<organism evidence="2 3">
    <name type="scientific">Mucilaginibacter pallidiroseus</name>
    <dbReference type="NCBI Taxonomy" id="2599295"/>
    <lineage>
        <taxon>Bacteria</taxon>
        <taxon>Pseudomonadati</taxon>
        <taxon>Bacteroidota</taxon>
        <taxon>Sphingobacteriia</taxon>
        <taxon>Sphingobacteriales</taxon>
        <taxon>Sphingobacteriaceae</taxon>
        <taxon>Mucilaginibacter</taxon>
    </lineage>
</organism>
<dbReference type="EMBL" id="VOEJ01000001">
    <property type="protein sequence ID" value="TWR31352.1"/>
    <property type="molecule type" value="Genomic_DNA"/>
</dbReference>
<protein>
    <submittedName>
        <fullName evidence="2">Uncharacterized protein</fullName>
    </submittedName>
</protein>
<feature type="chain" id="PRO_5022055062" evidence="1">
    <location>
        <begin position="23"/>
        <end position="259"/>
    </location>
</feature>
<sequence>MKSLRLLLILCGICLLSSCVDIEERYDFRPDGSCNITYGFDMSKAVSILTNLLTDSVKATPQFAIAKDTSLNLYAALPDSSAAKLSAEEMRMASASKLAVNMDLKRNVMKVSVKHEAKNNADLQYYVQHISTIPVNNPIEFVGPDKDKKIITRAAAAKETSLTLGQDYYAYEITDKKFYRTVDKSKFSLFLKKAGAKLAVAKAMFIDMPYKVVLNFTKPVRKINNPKAVISADRRQVTLETSMDDVIKNPAVMNLQIDL</sequence>